<accession>A0A141HR71</accession>
<evidence type="ECO:0000313" key="1">
    <source>
        <dbReference type="EMBL" id="ALN97182.1"/>
    </source>
</evidence>
<dbReference type="RefSeq" id="YP_009594125.1">
    <property type="nucleotide sequence ID" value="NC_041872.1"/>
</dbReference>
<evidence type="ECO:0000313" key="2">
    <source>
        <dbReference type="Proteomes" id="UP000221857"/>
    </source>
</evidence>
<dbReference type="Proteomes" id="UP000221857">
    <property type="component" value="Segment"/>
</dbReference>
<dbReference type="KEGG" id="vg:40069642"/>
<protein>
    <submittedName>
        <fullName evidence="1">Uncharacterized protein</fullName>
    </submittedName>
</protein>
<organism evidence="1 2">
    <name type="scientific">Flavobacterium phage FpV4</name>
    <dbReference type="NCBI Taxonomy" id="1740108"/>
    <lineage>
        <taxon>Viruses</taxon>
        <taxon>Duplodnaviria</taxon>
        <taxon>Heunggongvirae</taxon>
        <taxon>Uroviricota</taxon>
        <taxon>Caudoviricetes</taxon>
        <taxon>Fipvunavirus</taxon>
        <taxon>Fipvunavirus Fpv4</taxon>
    </lineage>
</organism>
<name>A0A141HR71_9CAUD</name>
<dbReference type="EMBL" id="KT876724">
    <property type="protein sequence ID" value="ALN97182.1"/>
    <property type="molecule type" value="Genomic_DNA"/>
</dbReference>
<proteinExistence type="predicted"/>
<keyword evidence="2" id="KW-1185">Reference proteome</keyword>
<sequence>MTFKDVYKFPLTNDMFGGKILTTDNNMAFDFMEKWLDKNSFKVSEEDENTILKILNDTEGIFKTKTKFDYEYKNCVINIIINNVSKPFIMIRGWGHLTGTGGLKLDEKTARKLQDEFAMFIIEKLSA</sequence>
<reference evidence="1 2" key="1">
    <citation type="journal article" date="2016" name="PLoS ONE">
        <title>Comparative Genome Analysis Provides Insights into the Pathogenicity of Flavobacterium psychrophilum.</title>
        <authorList>
            <person name="Castillo D."/>
            <person name="Christiansen R.H."/>
            <person name="Dalsgaard I."/>
            <person name="Madsen L."/>
            <person name="Espejo R."/>
            <person name="Middelboe M."/>
        </authorList>
    </citation>
    <scope>NUCLEOTIDE SEQUENCE [LARGE SCALE GENOMIC DNA]</scope>
</reference>
<dbReference type="GeneID" id="40069642"/>